<gene>
    <name evidence="7" type="ORF">C5O19_04445</name>
</gene>
<dbReference type="InterPro" id="IPR036388">
    <property type="entry name" value="WH-like_DNA-bd_sf"/>
</dbReference>
<dbReference type="InterPro" id="IPR013325">
    <property type="entry name" value="RNA_pol_sigma_r2"/>
</dbReference>
<dbReference type="PANTHER" id="PTHR43133">
    <property type="entry name" value="RNA POLYMERASE ECF-TYPE SIGMA FACTO"/>
    <property type="match status" value="1"/>
</dbReference>
<keyword evidence="8" id="KW-1185">Reference proteome</keyword>
<evidence type="ECO:0000313" key="8">
    <source>
        <dbReference type="Proteomes" id="UP000239590"/>
    </source>
</evidence>
<evidence type="ECO:0000259" key="5">
    <source>
        <dbReference type="Pfam" id="PF04542"/>
    </source>
</evidence>
<dbReference type="InterPro" id="IPR014284">
    <property type="entry name" value="RNA_pol_sigma-70_dom"/>
</dbReference>
<organism evidence="7 8">
    <name type="scientific">Siphonobacter curvatus</name>
    <dbReference type="NCBI Taxonomy" id="2094562"/>
    <lineage>
        <taxon>Bacteria</taxon>
        <taxon>Pseudomonadati</taxon>
        <taxon>Bacteroidota</taxon>
        <taxon>Cytophagia</taxon>
        <taxon>Cytophagales</taxon>
        <taxon>Cytophagaceae</taxon>
        <taxon>Siphonobacter</taxon>
    </lineage>
</organism>
<dbReference type="SUPFAM" id="SSF88659">
    <property type="entry name" value="Sigma3 and sigma4 domains of RNA polymerase sigma factors"/>
    <property type="match status" value="1"/>
</dbReference>
<dbReference type="InterPro" id="IPR013324">
    <property type="entry name" value="RNA_pol_sigma_r3/r4-like"/>
</dbReference>
<evidence type="ECO:0000256" key="3">
    <source>
        <dbReference type="ARBA" id="ARBA00023082"/>
    </source>
</evidence>
<sequence length="173" mass="19943">MDHLPDLIQACLQHDRIAQRKLYDRYKKPMYSLAYRMTGDFDTAQDVLQEAFIDMFRHLSDFRGEATFGRWFKTIVIRKAYRHIENRKLWSTEIPEELVSDTGYAGVEAAHLEKALLSLPEGCRTVFLMIEVEGYSHREVAEVLGVTEGTSKSQLHAAKQKLRKLLQSPALLS</sequence>
<dbReference type="GO" id="GO:0006352">
    <property type="term" value="P:DNA-templated transcription initiation"/>
    <property type="evidence" value="ECO:0007669"/>
    <property type="project" value="InterPro"/>
</dbReference>
<dbReference type="InterPro" id="IPR013249">
    <property type="entry name" value="RNA_pol_sigma70_r4_t2"/>
</dbReference>
<evidence type="ECO:0000256" key="2">
    <source>
        <dbReference type="ARBA" id="ARBA00023015"/>
    </source>
</evidence>
<dbReference type="OrthoDB" id="941544at2"/>
<keyword evidence="3" id="KW-0731">Sigma factor</keyword>
<keyword evidence="4" id="KW-0804">Transcription</keyword>
<dbReference type="GO" id="GO:0016987">
    <property type="term" value="F:sigma factor activity"/>
    <property type="evidence" value="ECO:0007669"/>
    <property type="project" value="UniProtKB-KW"/>
</dbReference>
<protein>
    <submittedName>
        <fullName evidence="7">RNA polymerase subunit sigma-24</fullName>
    </submittedName>
</protein>
<dbReference type="PANTHER" id="PTHR43133:SF46">
    <property type="entry name" value="RNA POLYMERASE SIGMA-70 FACTOR ECF SUBFAMILY"/>
    <property type="match status" value="1"/>
</dbReference>
<reference evidence="8" key="1">
    <citation type="submission" date="2018-02" db="EMBL/GenBank/DDBJ databases">
        <title>Genome sequencing of Solimonas sp. HR-BB.</title>
        <authorList>
            <person name="Lee Y."/>
            <person name="Jeon C.O."/>
        </authorList>
    </citation>
    <scope>NUCLEOTIDE SEQUENCE [LARGE SCALE GENOMIC DNA]</scope>
    <source>
        <strain evidence="8">HR-U</strain>
    </source>
</reference>
<dbReference type="CDD" id="cd06171">
    <property type="entry name" value="Sigma70_r4"/>
    <property type="match status" value="1"/>
</dbReference>
<accession>A0A2S7IME3</accession>
<dbReference type="RefSeq" id="WP_104710081.1">
    <property type="nucleotide sequence ID" value="NZ_PTRA01000001.1"/>
</dbReference>
<evidence type="ECO:0000256" key="4">
    <source>
        <dbReference type="ARBA" id="ARBA00023163"/>
    </source>
</evidence>
<dbReference type="SUPFAM" id="SSF88946">
    <property type="entry name" value="Sigma2 domain of RNA polymerase sigma factors"/>
    <property type="match status" value="1"/>
</dbReference>
<dbReference type="Gene3D" id="1.10.10.10">
    <property type="entry name" value="Winged helix-like DNA-binding domain superfamily/Winged helix DNA-binding domain"/>
    <property type="match status" value="1"/>
</dbReference>
<keyword evidence="2" id="KW-0805">Transcription regulation</keyword>
<dbReference type="Pfam" id="PF04542">
    <property type="entry name" value="Sigma70_r2"/>
    <property type="match status" value="1"/>
</dbReference>
<dbReference type="InterPro" id="IPR039425">
    <property type="entry name" value="RNA_pol_sigma-70-like"/>
</dbReference>
<proteinExistence type="inferred from homology"/>
<dbReference type="Pfam" id="PF08281">
    <property type="entry name" value="Sigma70_r4_2"/>
    <property type="match status" value="1"/>
</dbReference>
<evidence type="ECO:0000313" key="7">
    <source>
        <dbReference type="EMBL" id="PQA58913.1"/>
    </source>
</evidence>
<dbReference type="GO" id="GO:0003677">
    <property type="term" value="F:DNA binding"/>
    <property type="evidence" value="ECO:0007669"/>
    <property type="project" value="InterPro"/>
</dbReference>
<dbReference type="Proteomes" id="UP000239590">
    <property type="component" value="Unassembled WGS sequence"/>
</dbReference>
<comment type="similarity">
    <text evidence="1">Belongs to the sigma-70 factor family. ECF subfamily.</text>
</comment>
<dbReference type="InterPro" id="IPR007627">
    <property type="entry name" value="RNA_pol_sigma70_r2"/>
</dbReference>
<name>A0A2S7IME3_9BACT</name>
<evidence type="ECO:0000259" key="6">
    <source>
        <dbReference type="Pfam" id="PF08281"/>
    </source>
</evidence>
<dbReference type="Gene3D" id="1.10.1740.10">
    <property type="match status" value="1"/>
</dbReference>
<dbReference type="NCBIfam" id="TIGR02937">
    <property type="entry name" value="sigma70-ECF"/>
    <property type="match status" value="1"/>
</dbReference>
<evidence type="ECO:0000256" key="1">
    <source>
        <dbReference type="ARBA" id="ARBA00010641"/>
    </source>
</evidence>
<dbReference type="AlphaFoldDB" id="A0A2S7IME3"/>
<feature type="domain" description="RNA polymerase sigma factor 70 region 4 type 2" evidence="6">
    <location>
        <begin position="112"/>
        <end position="162"/>
    </location>
</feature>
<comment type="caution">
    <text evidence="7">The sequence shown here is derived from an EMBL/GenBank/DDBJ whole genome shotgun (WGS) entry which is preliminary data.</text>
</comment>
<dbReference type="EMBL" id="PTRA01000001">
    <property type="protein sequence ID" value="PQA58913.1"/>
    <property type="molecule type" value="Genomic_DNA"/>
</dbReference>
<feature type="domain" description="RNA polymerase sigma-70 region 2" evidence="5">
    <location>
        <begin position="22"/>
        <end position="87"/>
    </location>
</feature>